<sequence length="672" mass="72217">MIRPRRARRNRAAEAMAVGDASGRELFGGKLKPTWGRHLHRGAHTELSFLGTLRRLPRLIARSVRLGWAADRIALLVVAFAQIGQGVTSALGLVGTNRILIELFNAGPTPDRVRSAAPALVFVATMGVTGALLRAASTAATGRLEPKVERFAEVELLRRVMRVEMATLEDADFKRLLQTAKWGTNASRLMITYSVQVVNALVSLAAVGTVLAVLHPLLLPMMLLIILPPGWGTVRSARRRYESVLAWTDHGRQQGEIVWALTAQDTAQEVRVHGAGPYLLHHYERMAAAAEAEKERLAKAEAGTDLVASALSGVASGLTYLTLAWLLLSGRADLATSGTAVLAIRTGTTSLAGLVTGIQHLYEQALFANDLQEACAQADLHAIPTSGSTITAPHRVRVKDVSFTYPGRDHKALDGVDVTLTRGTIVAFAGENGSGKTTLAKLIAGLYRPESGSIEWDGVDVTDADRTSLFDQVALVPQDFVRWDLTARANIVLGRPDIDTGPDEDALRAACAYAGAGPVVADLPRGLDTLLDRNYEGGVELSGGQWQAIALARERYRRAPVVIADEPTSALDARKEIETFARIRELVADGTIVVLITHRLASVQHADHIYVLDKGRIAEHGTHHELMAAGAIYADMFTLQSDQYGAHPTKASGSGTIPTTRTPADERTSPNA</sequence>
<keyword evidence="3" id="KW-0547">Nucleotide-binding</keyword>
<name>A0A1T3NIX8_9ACTN</name>
<dbReference type="InterPro" id="IPR039421">
    <property type="entry name" value="Type_1_exporter"/>
</dbReference>
<dbReference type="GO" id="GO:0015421">
    <property type="term" value="F:ABC-type oligopeptide transporter activity"/>
    <property type="evidence" value="ECO:0007669"/>
    <property type="project" value="TreeGrafter"/>
</dbReference>
<evidence type="ECO:0000259" key="9">
    <source>
        <dbReference type="PROSITE" id="PS50893"/>
    </source>
</evidence>
<feature type="transmembrane region" description="Helical" evidence="8">
    <location>
        <begin position="191"/>
        <end position="211"/>
    </location>
</feature>
<feature type="domain" description="ABC transporter" evidence="9">
    <location>
        <begin position="396"/>
        <end position="639"/>
    </location>
</feature>
<evidence type="ECO:0000259" key="10">
    <source>
        <dbReference type="PROSITE" id="PS50929"/>
    </source>
</evidence>
<comment type="caution">
    <text evidence="11">The sequence shown here is derived from an EMBL/GenBank/DDBJ whole genome shotgun (WGS) entry which is preliminary data.</text>
</comment>
<feature type="transmembrane region" description="Helical" evidence="8">
    <location>
        <begin position="115"/>
        <end position="133"/>
    </location>
</feature>
<dbReference type="GO" id="GO:0016887">
    <property type="term" value="F:ATP hydrolysis activity"/>
    <property type="evidence" value="ECO:0007669"/>
    <property type="project" value="InterPro"/>
</dbReference>
<keyword evidence="5 8" id="KW-1133">Transmembrane helix</keyword>
<dbReference type="STRING" id="159449.B4N89_45815"/>
<evidence type="ECO:0000256" key="5">
    <source>
        <dbReference type="ARBA" id="ARBA00022989"/>
    </source>
</evidence>
<comment type="subcellular location">
    <subcellularLocation>
        <location evidence="1">Cell membrane</location>
        <topology evidence="1">Multi-pass membrane protein</topology>
    </subcellularLocation>
</comment>
<gene>
    <name evidence="11" type="ORF">B4N89_45815</name>
</gene>
<dbReference type="InterPro" id="IPR011527">
    <property type="entry name" value="ABC1_TM_dom"/>
</dbReference>
<feature type="transmembrane region" description="Helical" evidence="8">
    <location>
        <begin position="73"/>
        <end position="95"/>
    </location>
</feature>
<dbReference type="InterPro" id="IPR003439">
    <property type="entry name" value="ABC_transporter-like_ATP-bd"/>
</dbReference>
<dbReference type="PANTHER" id="PTHR43394:SF1">
    <property type="entry name" value="ATP-BINDING CASSETTE SUB-FAMILY B MEMBER 10, MITOCHONDRIAL"/>
    <property type="match status" value="1"/>
</dbReference>
<dbReference type="AlphaFoldDB" id="A0A1T3NIX8"/>
<evidence type="ECO:0000256" key="6">
    <source>
        <dbReference type="ARBA" id="ARBA00023136"/>
    </source>
</evidence>
<dbReference type="GO" id="GO:0005524">
    <property type="term" value="F:ATP binding"/>
    <property type="evidence" value="ECO:0007669"/>
    <property type="project" value="UniProtKB-KW"/>
</dbReference>
<dbReference type="EMBL" id="MWQN01000005">
    <property type="protein sequence ID" value="OPC76796.1"/>
    <property type="molecule type" value="Genomic_DNA"/>
</dbReference>
<keyword evidence="6 8" id="KW-0472">Membrane</keyword>
<feature type="compositionally biased region" description="Polar residues" evidence="7">
    <location>
        <begin position="651"/>
        <end position="662"/>
    </location>
</feature>
<keyword evidence="4" id="KW-0067">ATP-binding</keyword>
<dbReference type="PANTHER" id="PTHR43394">
    <property type="entry name" value="ATP-DEPENDENT PERMEASE MDL1, MITOCHONDRIAL"/>
    <property type="match status" value="1"/>
</dbReference>
<dbReference type="RefSeq" id="WP_078982645.1">
    <property type="nucleotide sequence ID" value="NZ_MWQN01000005.1"/>
</dbReference>
<dbReference type="InterPro" id="IPR003593">
    <property type="entry name" value="AAA+_ATPase"/>
</dbReference>
<evidence type="ECO:0000256" key="4">
    <source>
        <dbReference type="ARBA" id="ARBA00022840"/>
    </source>
</evidence>
<dbReference type="SUPFAM" id="SSF52540">
    <property type="entry name" value="P-loop containing nucleoside triphosphate hydrolases"/>
    <property type="match status" value="1"/>
</dbReference>
<dbReference type="SUPFAM" id="SSF90123">
    <property type="entry name" value="ABC transporter transmembrane region"/>
    <property type="match status" value="1"/>
</dbReference>
<accession>A0A1T3NIX8</accession>
<keyword evidence="2 8" id="KW-0812">Transmembrane</keyword>
<organism evidence="11 12">
    <name type="scientific">Embleya scabrispora</name>
    <dbReference type="NCBI Taxonomy" id="159449"/>
    <lineage>
        <taxon>Bacteria</taxon>
        <taxon>Bacillati</taxon>
        <taxon>Actinomycetota</taxon>
        <taxon>Actinomycetes</taxon>
        <taxon>Kitasatosporales</taxon>
        <taxon>Streptomycetaceae</taxon>
        <taxon>Embleya</taxon>
    </lineage>
</organism>
<evidence type="ECO:0000313" key="11">
    <source>
        <dbReference type="EMBL" id="OPC76796.1"/>
    </source>
</evidence>
<dbReference type="PROSITE" id="PS50893">
    <property type="entry name" value="ABC_TRANSPORTER_2"/>
    <property type="match status" value="1"/>
</dbReference>
<evidence type="ECO:0000256" key="1">
    <source>
        <dbReference type="ARBA" id="ARBA00004651"/>
    </source>
</evidence>
<dbReference type="InterPro" id="IPR036640">
    <property type="entry name" value="ABC1_TM_sf"/>
</dbReference>
<dbReference type="Pfam" id="PF00005">
    <property type="entry name" value="ABC_tran"/>
    <property type="match status" value="1"/>
</dbReference>
<dbReference type="PROSITE" id="PS50929">
    <property type="entry name" value="ABC_TM1F"/>
    <property type="match status" value="1"/>
</dbReference>
<evidence type="ECO:0000313" key="12">
    <source>
        <dbReference type="Proteomes" id="UP000190037"/>
    </source>
</evidence>
<feature type="compositionally biased region" description="Basic and acidic residues" evidence="7">
    <location>
        <begin position="663"/>
        <end position="672"/>
    </location>
</feature>
<evidence type="ECO:0000256" key="7">
    <source>
        <dbReference type="SAM" id="MobiDB-lite"/>
    </source>
</evidence>
<evidence type="ECO:0000256" key="3">
    <source>
        <dbReference type="ARBA" id="ARBA00022741"/>
    </source>
</evidence>
<feature type="region of interest" description="Disordered" evidence="7">
    <location>
        <begin position="645"/>
        <end position="672"/>
    </location>
</feature>
<feature type="domain" description="ABC transmembrane type-1" evidence="10">
    <location>
        <begin position="76"/>
        <end position="363"/>
    </location>
</feature>
<dbReference type="InterPro" id="IPR027417">
    <property type="entry name" value="P-loop_NTPase"/>
</dbReference>
<proteinExistence type="predicted"/>
<evidence type="ECO:0008006" key="13">
    <source>
        <dbReference type="Google" id="ProtNLM"/>
    </source>
</evidence>
<keyword evidence="12" id="KW-1185">Reference proteome</keyword>
<evidence type="ECO:0000256" key="2">
    <source>
        <dbReference type="ARBA" id="ARBA00022692"/>
    </source>
</evidence>
<dbReference type="SMART" id="SM00382">
    <property type="entry name" value="AAA"/>
    <property type="match status" value="1"/>
</dbReference>
<dbReference type="Gene3D" id="1.20.1560.10">
    <property type="entry name" value="ABC transporter type 1, transmembrane domain"/>
    <property type="match status" value="1"/>
</dbReference>
<reference evidence="11 12" key="1">
    <citation type="submission" date="2017-03" db="EMBL/GenBank/DDBJ databases">
        <title>Draft genome sequence of Streptomyces scabrisporus NF3, endophyte isolated from Amphipterygium adstringens.</title>
        <authorList>
            <person name="Vazquez M."/>
            <person name="Ceapa C.D."/>
            <person name="Rodriguez Luna D."/>
            <person name="Sanchez Esquivel S."/>
        </authorList>
    </citation>
    <scope>NUCLEOTIDE SEQUENCE [LARGE SCALE GENOMIC DNA]</scope>
    <source>
        <strain evidence="11 12">NF3</strain>
    </source>
</reference>
<evidence type="ECO:0000256" key="8">
    <source>
        <dbReference type="SAM" id="Phobius"/>
    </source>
</evidence>
<dbReference type="Gene3D" id="3.40.50.300">
    <property type="entry name" value="P-loop containing nucleotide triphosphate hydrolases"/>
    <property type="match status" value="1"/>
</dbReference>
<dbReference type="Proteomes" id="UP000190037">
    <property type="component" value="Unassembled WGS sequence"/>
</dbReference>
<protein>
    <recommendedName>
        <fullName evidence="13">ABC transporter</fullName>
    </recommendedName>
</protein>
<dbReference type="GO" id="GO:0005886">
    <property type="term" value="C:plasma membrane"/>
    <property type="evidence" value="ECO:0007669"/>
    <property type="project" value="UniProtKB-SubCell"/>
</dbReference>